<dbReference type="InterPro" id="IPR036271">
    <property type="entry name" value="Tet_transcr_reg_TetR-rel_C_sf"/>
</dbReference>
<keyword evidence="1" id="KW-0805">Transcription regulation</keyword>
<dbReference type="STRING" id="1960309.SAMN03159343_3495"/>
<evidence type="ECO:0000259" key="5">
    <source>
        <dbReference type="PROSITE" id="PS50977"/>
    </source>
</evidence>
<dbReference type="AlphaFoldDB" id="A0A1G4YV11"/>
<dbReference type="GO" id="GO:0003700">
    <property type="term" value="F:DNA-binding transcription factor activity"/>
    <property type="evidence" value="ECO:0007669"/>
    <property type="project" value="TreeGrafter"/>
</dbReference>
<dbReference type="SUPFAM" id="SSF46689">
    <property type="entry name" value="Homeodomain-like"/>
    <property type="match status" value="1"/>
</dbReference>
<dbReference type="RefSeq" id="WP_092806692.1">
    <property type="nucleotide sequence ID" value="NZ_FMUH01000006.1"/>
</dbReference>
<dbReference type="Gene3D" id="1.10.10.60">
    <property type="entry name" value="Homeodomain-like"/>
    <property type="match status" value="1"/>
</dbReference>
<organism evidence="6 7">
    <name type="scientific">Klenkia marina</name>
    <dbReference type="NCBI Taxonomy" id="1960309"/>
    <lineage>
        <taxon>Bacteria</taxon>
        <taxon>Bacillati</taxon>
        <taxon>Actinomycetota</taxon>
        <taxon>Actinomycetes</taxon>
        <taxon>Geodermatophilales</taxon>
        <taxon>Geodermatophilaceae</taxon>
        <taxon>Klenkia</taxon>
    </lineage>
</organism>
<dbReference type="InterPro" id="IPR025996">
    <property type="entry name" value="MT1864/Rv1816-like_C"/>
</dbReference>
<evidence type="ECO:0000256" key="2">
    <source>
        <dbReference type="ARBA" id="ARBA00023125"/>
    </source>
</evidence>
<evidence type="ECO:0000313" key="7">
    <source>
        <dbReference type="Proteomes" id="UP000198981"/>
    </source>
</evidence>
<dbReference type="InterPro" id="IPR050109">
    <property type="entry name" value="HTH-type_TetR-like_transc_reg"/>
</dbReference>
<evidence type="ECO:0000256" key="3">
    <source>
        <dbReference type="ARBA" id="ARBA00023163"/>
    </source>
</evidence>
<feature type="DNA-binding region" description="H-T-H motif" evidence="4">
    <location>
        <begin position="28"/>
        <end position="47"/>
    </location>
</feature>
<gene>
    <name evidence="6" type="ORF">SAMN03159343_3495</name>
</gene>
<evidence type="ECO:0000313" key="6">
    <source>
        <dbReference type="EMBL" id="SCX56748.1"/>
    </source>
</evidence>
<protein>
    <submittedName>
        <fullName evidence="6">Transcriptional regulator, TetR family</fullName>
    </submittedName>
</protein>
<evidence type="ECO:0000256" key="4">
    <source>
        <dbReference type="PROSITE-ProRule" id="PRU00335"/>
    </source>
</evidence>
<dbReference type="PANTHER" id="PTHR30055">
    <property type="entry name" value="HTH-TYPE TRANSCRIPTIONAL REGULATOR RUTR"/>
    <property type="match status" value="1"/>
</dbReference>
<feature type="domain" description="HTH tetR-type" evidence="5">
    <location>
        <begin position="5"/>
        <end position="65"/>
    </location>
</feature>
<dbReference type="Gene3D" id="1.10.357.10">
    <property type="entry name" value="Tetracycline Repressor, domain 2"/>
    <property type="match status" value="1"/>
</dbReference>
<dbReference type="PANTHER" id="PTHR30055:SF239">
    <property type="entry name" value="TRANSCRIPTIONAL REGULATORY PROTEIN"/>
    <property type="match status" value="1"/>
</dbReference>
<keyword evidence="3" id="KW-0804">Transcription</keyword>
<dbReference type="OrthoDB" id="71867at2"/>
<dbReference type="GO" id="GO:0000976">
    <property type="term" value="F:transcription cis-regulatory region binding"/>
    <property type="evidence" value="ECO:0007669"/>
    <property type="project" value="TreeGrafter"/>
</dbReference>
<accession>A0A1G4YV11</accession>
<proteinExistence type="predicted"/>
<evidence type="ECO:0000256" key="1">
    <source>
        <dbReference type="ARBA" id="ARBA00023015"/>
    </source>
</evidence>
<dbReference type="Pfam" id="PF13305">
    <property type="entry name" value="TetR_C_33"/>
    <property type="match status" value="1"/>
</dbReference>
<dbReference type="EMBL" id="FMUH01000006">
    <property type="protein sequence ID" value="SCX56748.1"/>
    <property type="molecule type" value="Genomic_DNA"/>
</dbReference>
<dbReference type="SUPFAM" id="SSF48498">
    <property type="entry name" value="Tetracyclin repressor-like, C-terminal domain"/>
    <property type="match status" value="1"/>
</dbReference>
<dbReference type="PROSITE" id="PS50977">
    <property type="entry name" value="HTH_TETR_2"/>
    <property type="match status" value="1"/>
</dbReference>
<dbReference type="Proteomes" id="UP000198981">
    <property type="component" value="Unassembled WGS sequence"/>
</dbReference>
<name>A0A1G4YV11_9ACTN</name>
<sequence>MPRAGLDPDAVVAAGAQLADEVGFAGLTMGGLAERVGVRTPSLYKHVGGQDDLVRRIAVLALDQASEAIGGAIQGLSGRDALAAAARAFRDFVLAHPGRYAATIGVEPTGPDDPLAVAGSRALDAFRAVLRGYELPAAQEDHALRTLRSALHGYATLQSAHGFQWSADVDESFAWLVDLLDRGLRSAARTGFEGCAAEP</sequence>
<keyword evidence="2 4" id="KW-0238">DNA-binding</keyword>
<dbReference type="InterPro" id="IPR009057">
    <property type="entry name" value="Homeodomain-like_sf"/>
</dbReference>
<reference evidence="7" key="1">
    <citation type="submission" date="2016-10" db="EMBL/GenBank/DDBJ databases">
        <authorList>
            <person name="Varghese N."/>
            <person name="Submissions S."/>
        </authorList>
    </citation>
    <scope>NUCLEOTIDE SEQUENCE [LARGE SCALE GENOMIC DNA]</scope>
    <source>
        <strain evidence="7">DSM 45722</strain>
    </source>
</reference>
<keyword evidence="7" id="KW-1185">Reference proteome</keyword>
<dbReference type="InterPro" id="IPR001647">
    <property type="entry name" value="HTH_TetR"/>
</dbReference>
<dbReference type="Pfam" id="PF00440">
    <property type="entry name" value="TetR_N"/>
    <property type="match status" value="1"/>
</dbReference>